<comment type="caution">
    <text evidence="2">The sequence shown here is derived from an EMBL/GenBank/DDBJ whole genome shotgun (WGS) entry which is preliminary data.</text>
</comment>
<name>A0A1N7RTC8_9BURK</name>
<keyword evidence="3" id="KW-1185">Reference proteome</keyword>
<evidence type="ECO:0000313" key="3">
    <source>
        <dbReference type="Proteomes" id="UP000195569"/>
    </source>
</evidence>
<dbReference type="AlphaFoldDB" id="A0A1N7RTC8"/>
<dbReference type="EMBL" id="CYGY02000017">
    <property type="protein sequence ID" value="SIT38372.1"/>
    <property type="molecule type" value="Genomic_DNA"/>
</dbReference>
<sequence>MAGPRMETARRARKQHDDARRPVVERARCAFHALQTSKAYARLVAETTGERGEMREESASNVHKRRARQAPTRVCRRRAPVRPTHAPGENSGEHKTRAASAARRAQCLRRILSKT</sequence>
<feature type="compositionally biased region" description="Basic residues" evidence="1">
    <location>
        <begin position="62"/>
        <end position="80"/>
    </location>
</feature>
<feature type="compositionally biased region" description="Basic and acidic residues" evidence="1">
    <location>
        <begin position="7"/>
        <end position="23"/>
    </location>
</feature>
<proteinExistence type="predicted"/>
<evidence type="ECO:0000256" key="1">
    <source>
        <dbReference type="SAM" id="MobiDB-lite"/>
    </source>
</evidence>
<dbReference type="Proteomes" id="UP000195569">
    <property type="component" value="Unassembled WGS sequence"/>
</dbReference>
<feature type="region of interest" description="Disordered" evidence="1">
    <location>
        <begin position="48"/>
        <end position="105"/>
    </location>
</feature>
<accession>A0A1N7RTC8</accession>
<gene>
    <name evidence="2" type="ORF">BN2476_170101</name>
</gene>
<feature type="compositionally biased region" description="Basic and acidic residues" evidence="1">
    <location>
        <begin position="48"/>
        <end position="58"/>
    </location>
</feature>
<protein>
    <submittedName>
        <fullName evidence="2">Uncharacterized protein</fullName>
    </submittedName>
</protein>
<evidence type="ECO:0000313" key="2">
    <source>
        <dbReference type="EMBL" id="SIT38372.1"/>
    </source>
</evidence>
<reference evidence="2" key="1">
    <citation type="submission" date="2016-12" db="EMBL/GenBank/DDBJ databases">
        <authorList>
            <person name="Moulin L."/>
        </authorList>
    </citation>
    <scope>NUCLEOTIDE SEQUENCE [LARGE SCALE GENOMIC DNA]</scope>
    <source>
        <strain evidence="2">STM 7183</strain>
    </source>
</reference>
<feature type="region of interest" description="Disordered" evidence="1">
    <location>
        <begin position="1"/>
        <end position="23"/>
    </location>
</feature>
<organism evidence="2 3">
    <name type="scientific">Paraburkholderia piptadeniae</name>
    <dbReference type="NCBI Taxonomy" id="1701573"/>
    <lineage>
        <taxon>Bacteria</taxon>
        <taxon>Pseudomonadati</taxon>
        <taxon>Pseudomonadota</taxon>
        <taxon>Betaproteobacteria</taxon>
        <taxon>Burkholderiales</taxon>
        <taxon>Burkholderiaceae</taxon>
        <taxon>Paraburkholderia</taxon>
    </lineage>
</organism>